<organism evidence="5 6">
    <name type="scientific">Mycolicibacterium fortuitum</name>
    <name type="common">Mycobacterium fortuitum</name>
    <dbReference type="NCBI Taxonomy" id="1766"/>
    <lineage>
        <taxon>Bacteria</taxon>
        <taxon>Bacillati</taxon>
        <taxon>Actinomycetota</taxon>
        <taxon>Actinomycetes</taxon>
        <taxon>Mycobacteriales</taxon>
        <taxon>Mycobacteriaceae</taxon>
        <taxon>Mycolicibacterium</taxon>
    </lineage>
</organism>
<dbReference type="SUPFAM" id="SSF56801">
    <property type="entry name" value="Acetyl-CoA synthetase-like"/>
    <property type="match status" value="1"/>
</dbReference>
<protein>
    <recommendedName>
        <fullName evidence="7">ATP-dependent acyl-CoA ligase</fullName>
    </recommendedName>
</protein>
<dbReference type="Gene3D" id="3.30.300.30">
    <property type="match status" value="1"/>
</dbReference>
<keyword evidence="2" id="KW-0436">Ligase</keyword>
<dbReference type="InterPro" id="IPR045851">
    <property type="entry name" value="AMP-bd_C_sf"/>
</dbReference>
<gene>
    <name evidence="5" type="ORF">A5742_14560</name>
</gene>
<dbReference type="PANTHER" id="PTHR43201:SF5">
    <property type="entry name" value="MEDIUM-CHAIN ACYL-COA LIGASE ACSF2, MITOCHONDRIAL"/>
    <property type="match status" value="1"/>
</dbReference>
<reference evidence="5 6" key="1">
    <citation type="submission" date="2016-07" db="EMBL/GenBank/DDBJ databases">
        <authorList>
            <person name="Sutton G."/>
            <person name="Brinkac L."/>
            <person name="Sanka R."/>
            <person name="Adams M."/>
            <person name="Lau E."/>
            <person name="Kumar A."/>
            <person name="Macaden R."/>
        </authorList>
    </citation>
    <scope>NUCLEOTIDE SEQUENCE [LARGE SCALE GENOMIC DNA]</scope>
    <source>
        <strain evidence="5 6">GA-0871</strain>
    </source>
</reference>
<dbReference type="InterPro" id="IPR042099">
    <property type="entry name" value="ANL_N_sf"/>
</dbReference>
<dbReference type="InterPro" id="IPR020845">
    <property type="entry name" value="AMP-binding_CS"/>
</dbReference>
<sequence length="557" mass="61361">MSPQPRVVHEILRHWAIARGADPFVTIAGEFFRFADLDRRAQDVAAGLARLGIDPGDRLAIISPNRAEVVEIYFGAARRGVIQVPLNAYLKDEFLRYQLRDSQPTALVVDADGLEVVLPLVSDIPTLRVLITMDADPHVEHAGIPRLSYAEAFPHGGKAEFIPATPASIMSIMYTSGTTGMPKGCMLTHGYYTRAAAAVIGMLNLAPRDHLYSTLPLFHAGGRLLTLAAALATGCQATIDPTFSAAAILPRCRQVDASVIIGLGAMGSAMLKTPPSDADLDHEVRAMIMVPMAEPDQVRFEQRFGIDPFVEAFGQTECMPVLTGSITGQRNRSSAGRPAHDVEVALLDGDGTPVPVGEVGEICVRPRDRHAMFSGYWNDPSATLRQYEGLWYHTGDQAREMADGSYVFADRKKDSLRRRGENVSSLELEASILRHPRIAEAAVHAIPSDLGEDDIKACLVSADDKPWDAAELFEYFVDVLPYFAVPRYVEFMPTLPRTAVGRVTKHILRERPLQSPDVWDFEQLGYVVARADRRRVRREFTAAQVHGRRETDSVEEL</sequence>
<dbReference type="InterPro" id="IPR025110">
    <property type="entry name" value="AMP-bd_C"/>
</dbReference>
<accession>A0ABD6QC71</accession>
<evidence type="ECO:0000259" key="3">
    <source>
        <dbReference type="Pfam" id="PF00501"/>
    </source>
</evidence>
<dbReference type="Pfam" id="PF00501">
    <property type="entry name" value="AMP-binding"/>
    <property type="match status" value="1"/>
</dbReference>
<evidence type="ECO:0000259" key="4">
    <source>
        <dbReference type="Pfam" id="PF13193"/>
    </source>
</evidence>
<dbReference type="EMBL" id="MBER01000181">
    <property type="protein sequence ID" value="OMC33116.1"/>
    <property type="molecule type" value="Genomic_DNA"/>
</dbReference>
<dbReference type="PANTHER" id="PTHR43201">
    <property type="entry name" value="ACYL-COA SYNTHETASE"/>
    <property type="match status" value="1"/>
</dbReference>
<evidence type="ECO:0000256" key="1">
    <source>
        <dbReference type="ARBA" id="ARBA00006432"/>
    </source>
</evidence>
<dbReference type="AlphaFoldDB" id="A0ABD6QC71"/>
<feature type="domain" description="AMP-binding enzyme C-terminal" evidence="4">
    <location>
        <begin position="427"/>
        <end position="501"/>
    </location>
</feature>
<dbReference type="RefSeq" id="WP_076208097.1">
    <property type="nucleotide sequence ID" value="NZ_MBER01000181.1"/>
</dbReference>
<dbReference type="InterPro" id="IPR000873">
    <property type="entry name" value="AMP-dep_synth/lig_dom"/>
</dbReference>
<name>A0ABD6QC71_MYCFO</name>
<evidence type="ECO:0000256" key="2">
    <source>
        <dbReference type="ARBA" id="ARBA00022598"/>
    </source>
</evidence>
<feature type="domain" description="AMP-dependent synthetase/ligase" evidence="3">
    <location>
        <begin position="20"/>
        <end position="377"/>
    </location>
</feature>
<dbReference type="Proteomes" id="UP000187001">
    <property type="component" value="Unassembled WGS sequence"/>
</dbReference>
<comment type="caution">
    <text evidence="5">The sequence shown here is derived from an EMBL/GenBank/DDBJ whole genome shotgun (WGS) entry which is preliminary data.</text>
</comment>
<evidence type="ECO:0000313" key="6">
    <source>
        <dbReference type="Proteomes" id="UP000187001"/>
    </source>
</evidence>
<dbReference type="PROSITE" id="PS00455">
    <property type="entry name" value="AMP_BINDING"/>
    <property type="match status" value="1"/>
</dbReference>
<evidence type="ECO:0000313" key="5">
    <source>
        <dbReference type="EMBL" id="OMC33116.1"/>
    </source>
</evidence>
<dbReference type="Pfam" id="PF13193">
    <property type="entry name" value="AMP-binding_C"/>
    <property type="match status" value="1"/>
</dbReference>
<dbReference type="Gene3D" id="3.40.50.12780">
    <property type="entry name" value="N-terminal domain of ligase-like"/>
    <property type="match status" value="1"/>
</dbReference>
<evidence type="ECO:0008006" key="7">
    <source>
        <dbReference type="Google" id="ProtNLM"/>
    </source>
</evidence>
<dbReference type="GO" id="GO:0016874">
    <property type="term" value="F:ligase activity"/>
    <property type="evidence" value="ECO:0007669"/>
    <property type="project" value="UniProtKB-KW"/>
</dbReference>
<comment type="similarity">
    <text evidence="1">Belongs to the ATP-dependent AMP-binding enzyme family.</text>
</comment>
<proteinExistence type="inferred from homology"/>